<evidence type="ECO:0000259" key="4">
    <source>
        <dbReference type="Pfam" id="PF00501"/>
    </source>
</evidence>
<accession>A0A369TAM8</accession>
<comment type="caution">
    <text evidence="6">The sequence shown here is derived from an EMBL/GenBank/DDBJ whole genome shotgun (WGS) entry which is preliminary data.</text>
</comment>
<feature type="domain" description="AMP-dependent synthetase/ligase" evidence="4">
    <location>
        <begin position="18"/>
        <end position="394"/>
    </location>
</feature>
<protein>
    <submittedName>
        <fullName evidence="6">Long-chain fatty acid--CoA ligase</fullName>
    </submittedName>
</protein>
<dbReference type="Gene3D" id="3.30.300.30">
    <property type="match status" value="1"/>
</dbReference>
<dbReference type="Proteomes" id="UP000253941">
    <property type="component" value="Unassembled WGS sequence"/>
</dbReference>
<proteinExistence type="inferred from homology"/>
<evidence type="ECO:0000256" key="2">
    <source>
        <dbReference type="ARBA" id="ARBA00022598"/>
    </source>
</evidence>
<comment type="similarity">
    <text evidence="1">Belongs to the ATP-dependent AMP-binding enzyme family.</text>
</comment>
<dbReference type="AlphaFoldDB" id="A0A369TAM8"/>
<organism evidence="6 7">
    <name type="scientific">Ferruginivarius sediminum</name>
    <dbReference type="NCBI Taxonomy" id="2661937"/>
    <lineage>
        <taxon>Bacteria</taxon>
        <taxon>Pseudomonadati</taxon>
        <taxon>Pseudomonadota</taxon>
        <taxon>Alphaproteobacteria</taxon>
        <taxon>Rhodospirillales</taxon>
        <taxon>Rhodospirillaceae</taxon>
        <taxon>Ferruginivarius</taxon>
    </lineage>
</organism>
<feature type="region of interest" description="Disordered" evidence="3">
    <location>
        <begin position="529"/>
        <end position="548"/>
    </location>
</feature>
<name>A0A369TAM8_9PROT</name>
<dbReference type="PANTHER" id="PTHR24096:SF149">
    <property type="entry name" value="AMP-BINDING DOMAIN-CONTAINING PROTEIN-RELATED"/>
    <property type="match status" value="1"/>
</dbReference>
<evidence type="ECO:0000313" key="7">
    <source>
        <dbReference type="Proteomes" id="UP000253941"/>
    </source>
</evidence>
<keyword evidence="2 6" id="KW-0436">Ligase</keyword>
<dbReference type="InterPro" id="IPR045851">
    <property type="entry name" value="AMP-bd_C_sf"/>
</dbReference>
<dbReference type="PANTHER" id="PTHR24096">
    <property type="entry name" value="LONG-CHAIN-FATTY-ACID--COA LIGASE"/>
    <property type="match status" value="1"/>
</dbReference>
<dbReference type="InterPro" id="IPR042099">
    <property type="entry name" value="ANL_N_sf"/>
</dbReference>
<reference evidence="6 7" key="1">
    <citation type="submission" date="2018-07" db="EMBL/GenBank/DDBJ databases">
        <title>Venubactetium sediminum gen. nov., sp. nov., isolated from a marine solar saltern.</title>
        <authorList>
            <person name="Wang S."/>
        </authorList>
    </citation>
    <scope>NUCLEOTIDE SEQUENCE [LARGE SCALE GENOMIC DNA]</scope>
    <source>
        <strain evidence="6 7">WD2A32</strain>
    </source>
</reference>
<dbReference type="SUPFAM" id="SSF56801">
    <property type="entry name" value="Acetyl-CoA synthetase-like"/>
    <property type="match status" value="1"/>
</dbReference>
<dbReference type="Pfam" id="PF00501">
    <property type="entry name" value="AMP-binding"/>
    <property type="match status" value="1"/>
</dbReference>
<sequence>MENPFKRSTYAEAIGALAERFGPRTALVFREERYSFADLKREADKASARLAGLGLKPGDKIAILMPNRPEFLWYWLGAAQLGLVAVMLNTRLRRDEIAYQLAQSDSRAVVVPGAGAFRDFIAELAELAPAVRSGTPGQLASEALPELRWVIACDPPEAGYAGVTDWSGKAQAGLPFPEMADDPDQPAIIAYSSGTTALPKGAMITHCVWRKAWDIGIRVDLDEDDCLYMSIPLFGSMATMNGVMPYWARGAKVVLGEQFDAGHCLKAIEQERVTGMHVLPPIMRQILAHPDFGVRDISSWRISYTLSIDPDVLNTIADVIGVPAVMTGYGMTETTTVVTRNRWDDPREIRHATQGWALPDIEIRIVDPEGLKDLAAGETGEIWVRGYCVMAGYYKKPEETARMITDDGWLRTGDLGTMDATGRVTLVGRLGDTYKSRGFNVAPAEVEHVLQNHPAVHSCAIVGIPDERHGAVGVAFVVAEGARPTEDEILRFLAPKVASYKMPEHVLVVDELPLTSGTGKVQKFKLREQAEERLGRTGAPKTQGARSA</sequence>
<evidence type="ECO:0000256" key="3">
    <source>
        <dbReference type="SAM" id="MobiDB-lite"/>
    </source>
</evidence>
<gene>
    <name evidence="6" type="ORF">DRB17_08940</name>
</gene>
<evidence type="ECO:0000259" key="5">
    <source>
        <dbReference type="Pfam" id="PF13193"/>
    </source>
</evidence>
<dbReference type="Pfam" id="PF13193">
    <property type="entry name" value="AMP-binding_C"/>
    <property type="match status" value="1"/>
</dbReference>
<dbReference type="EMBL" id="QPMH01000006">
    <property type="protein sequence ID" value="RDD62340.1"/>
    <property type="molecule type" value="Genomic_DNA"/>
</dbReference>
<dbReference type="GO" id="GO:0016405">
    <property type="term" value="F:CoA-ligase activity"/>
    <property type="evidence" value="ECO:0007669"/>
    <property type="project" value="TreeGrafter"/>
</dbReference>
<dbReference type="Gene3D" id="3.40.50.12780">
    <property type="entry name" value="N-terminal domain of ligase-like"/>
    <property type="match status" value="1"/>
</dbReference>
<dbReference type="InterPro" id="IPR025110">
    <property type="entry name" value="AMP-bd_C"/>
</dbReference>
<keyword evidence="7" id="KW-1185">Reference proteome</keyword>
<dbReference type="InterPro" id="IPR000873">
    <property type="entry name" value="AMP-dep_synth/lig_dom"/>
</dbReference>
<dbReference type="RefSeq" id="WP_114581852.1">
    <property type="nucleotide sequence ID" value="NZ_QPMH01000006.1"/>
</dbReference>
<feature type="domain" description="AMP-binding enzyme C-terminal" evidence="5">
    <location>
        <begin position="445"/>
        <end position="516"/>
    </location>
</feature>
<evidence type="ECO:0000256" key="1">
    <source>
        <dbReference type="ARBA" id="ARBA00006432"/>
    </source>
</evidence>
<evidence type="ECO:0000313" key="6">
    <source>
        <dbReference type="EMBL" id="RDD62340.1"/>
    </source>
</evidence>